<dbReference type="AlphaFoldDB" id="A0A1H8DQQ7"/>
<dbReference type="STRING" id="917.SAMN05216326_13815"/>
<name>A0A1H8DQQ7_9PROT</name>
<evidence type="ECO:0000313" key="2">
    <source>
        <dbReference type="Proteomes" id="UP000199459"/>
    </source>
</evidence>
<dbReference type="Proteomes" id="UP000199459">
    <property type="component" value="Unassembled WGS sequence"/>
</dbReference>
<evidence type="ECO:0000313" key="1">
    <source>
        <dbReference type="EMBL" id="SEN09579.1"/>
    </source>
</evidence>
<dbReference type="RefSeq" id="WP_090630307.1">
    <property type="nucleotide sequence ID" value="NZ_FOCP01000007.1"/>
</dbReference>
<dbReference type="OrthoDB" id="8480203at2"/>
<protein>
    <submittedName>
        <fullName evidence="1">Uncharacterized protein</fullName>
    </submittedName>
</protein>
<proteinExistence type="predicted"/>
<organism evidence="1 2">
    <name type="scientific">Nitrosomonas marina</name>
    <dbReference type="NCBI Taxonomy" id="917"/>
    <lineage>
        <taxon>Bacteria</taxon>
        <taxon>Pseudomonadati</taxon>
        <taxon>Pseudomonadota</taxon>
        <taxon>Betaproteobacteria</taxon>
        <taxon>Nitrosomonadales</taxon>
        <taxon>Nitrosomonadaceae</taxon>
        <taxon>Nitrosomonas</taxon>
    </lineage>
</organism>
<accession>A0A1H8DQQ7</accession>
<reference evidence="1 2" key="1">
    <citation type="submission" date="2016-10" db="EMBL/GenBank/DDBJ databases">
        <authorList>
            <person name="de Groot N.N."/>
        </authorList>
    </citation>
    <scope>NUCLEOTIDE SEQUENCE [LARGE SCALE GENOMIC DNA]</scope>
    <source>
        <strain evidence="1 2">Nm22</strain>
    </source>
</reference>
<gene>
    <name evidence="1" type="ORF">SAMN05216325_107144</name>
</gene>
<sequence>MKPLPKPLRIFPKKIEAACYNRARLAQLRTGGALRVSLQQHRGLEVILDTDNWLCVDSFNEDQPVLAWCDFEVHARSDLHRPIATKLWLFHSCSGLIMGSALDDLHQTLNKMEICQSEAAGL</sequence>
<dbReference type="EMBL" id="FOCP01000007">
    <property type="protein sequence ID" value="SEN09579.1"/>
    <property type="molecule type" value="Genomic_DNA"/>
</dbReference>